<dbReference type="KEGG" id="psym:J1N51_07535"/>
<dbReference type="InterPro" id="IPR006837">
    <property type="entry name" value="Divergent_DAC"/>
</dbReference>
<dbReference type="GO" id="GO:0005975">
    <property type="term" value="P:carbohydrate metabolic process"/>
    <property type="evidence" value="ECO:0007669"/>
    <property type="project" value="InterPro"/>
</dbReference>
<dbReference type="AlphaFoldDB" id="A0A975DEB2"/>
<evidence type="ECO:0000313" key="1">
    <source>
        <dbReference type="EMBL" id="QTH65333.1"/>
    </source>
</evidence>
<organism evidence="1 2">
    <name type="scientific">Psychrosphaera ytuae</name>
    <dbReference type="NCBI Taxonomy" id="2820710"/>
    <lineage>
        <taxon>Bacteria</taxon>
        <taxon>Pseudomonadati</taxon>
        <taxon>Pseudomonadota</taxon>
        <taxon>Gammaproteobacteria</taxon>
        <taxon>Alteromonadales</taxon>
        <taxon>Pseudoalteromonadaceae</taxon>
        <taxon>Psychrosphaera</taxon>
    </lineage>
</organism>
<dbReference type="EMBL" id="CP072110">
    <property type="protein sequence ID" value="QTH65333.1"/>
    <property type="molecule type" value="Genomic_DNA"/>
</dbReference>
<sequence>MSSLCVWAVDAKERYFDHNGKIAIVIDDIGYKHSDKRLLDMEAPLTFAVLPHTPLGAKYAQLAAQNQRDVIIHLPMQAHDNNRLLGPGALLTDMNKQQYQQTLLQALEDIPYAIGVNNHMGSLLTQKERPMSWTMELLRQHNMFFLDSKTTNQSKVEQVALEWGVNTLDRNIFLDHHKDPAFIRKQLARTINIAKKYGSAIAIGHPYKETYEVLKQELPYLEAHGVELVPLSSLLPTAPVIQFAGQRPDYDPKQDIGSE</sequence>
<dbReference type="SUPFAM" id="SSF88713">
    <property type="entry name" value="Glycoside hydrolase/deacetylase"/>
    <property type="match status" value="1"/>
</dbReference>
<gene>
    <name evidence="1" type="ORF">J1N51_07535</name>
</gene>
<dbReference type="PANTHER" id="PTHR30105">
    <property type="entry name" value="UNCHARACTERIZED YIBQ-RELATED"/>
    <property type="match status" value="1"/>
</dbReference>
<dbReference type="PANTHER" id="PTHR30105:SF2">
    <property type="entry name" value="DIVERGENT POLYSACCHARIDE DEACETYLASE SUPERFAMILY"/>
    <property type="match status" value="1"/>
</dbReference>
<dbReference type="CDD" id="cd10936">
    <property type="entry name" value="CE4_DAC2"/>
    <property type="match status" value="1"/>
</dbReference>
<reference evidence="1" key="1">
    <citation type="submission" date="2021-03" db="EMBL/GenBank/DDBJ databases">
        <title>Description of Psychrosphaera ytuae sp. nov. isolated from deep sea sediment of South China Sea.</title>
        <authorList>
            <person name="Zhang J."/>
            <person name="Xu X.-D."/>
        </authorList>
    </citation>
    <scope>NUCLEOTIDE SEQUENCE</scope>
    <source>
        <strain evidence="1">MTZ26</strain>
    </source>
</reference>
<proteinExistence type="predicted"/>
<dbReference type="Proteomes" id="UP000682739">
    <property type="component" value="Chromosome"/>
</dbReference>
<dbReference type="Pfam" id="PF04748">
    <property type="entry name" value="Polysacc_deac_2"/>
    <property type="match status" value="1"/>
</dbReference>
<evidence type="ECO:0000313" key="2">
    <source>
        <dbReference type="Proteomes" id="UP000682739"/>
    </source>
</evidence>
<accession>A0A975DEB2</accession>
<protein>
    <submittedName>
        <fullName evidence="1">Divergent polysaccharide deacetylase family protein</fullName>
    </submittedName>
</protein>
<dbReference type="InterPro" id="IPR011330">
    <property type="entry name" value="Glyco_hydro/deAcase_b/a-brl"/>
</dbReference>
<keyword evidence="2" id="KW-1185">Reference proteome</keyword>
<name>A0A975DEB2_9GAMM</name>
<dbReference type="Gene3D" id="3.20.20.370">
    <property type="entry name" value="Glycoside hydrolase/deacetylase"/>
    <property type="match status" value="1"/>
</dbReference>